<feature type="transmembrane region" description="Helical" evidence="5">
    <location>
        <begin position="69"/>
        <end position="89"/>
    </location>
</feature>
<accession>A0ABY5P5H2</accession>
<dbReference type="InterPro" id="IPR052527">
    <property type="entry name" value="Metal_cation-efflux_comp"/>
</dbReference>
<organism evidence="6 7">
    <name type="scientific">Fundicoccus culcitae</name>
    <dbReference type="NCBI Taxonomy" id="2969821"/>
    <lineage>
        <taxon>Bacteria</taxon>
        <taxon>Bacillati</taxon>
        <taxon>Bacillota</taxon>
        <taxon>Bacilli</taxon>
        <taxon>Lactobacillales</taxon>
        <taxon>Aerococcaceae</taxon>
        <taxon>Fundicoccus</taxon>
    </lineage>
</organism>
<keyword evidence="7" id="KW-1185">Reference proteome</keyword>
<evidence type="ECO:0000256" key="4">
    <source>
        <dbReference type="ARBA" id="ARBA00023136"/>
    </source>
</evidence>
<keyword evidence="4 5" id="KW-0472">Membrane</keyword>
<dbReference type="PANTHER" id="PTHR43847">
    <property type="entry name" value="BLL3993 PROTEIN"/>
    <property type="match status" value="1"/>
</dbReference>
<evidence type="ECO:0000313" key="6">
    <source>
        <dbReference type="EMBL" id="UUX33678.1"/>
    </source>
</evidence>
<feature type="transmembrane region" description="Helical" evidence="5">
    <location>
        <begin position="6"/>
        <end position="24"/>
    </location>
</feature>
<keyword evidence="3 5" id="KW-1133">Transmembrane helix</keyword>
<evidence type="ECO:0000256" key="3">
    <source>
        <dbReference type="ARBA" id="ARBA00022989"/>
    </source>
</evidence>
<proteinExistence type="predicted"/>
<evidence type="ECO:0000256" key="2">
    <source>
        <dbReference type="ARBA" id="ARBA00022692"/>
    </source>
</evidence>
<feature type="transmembrane region" description="Helical" evidence="5">
    <location>
        <begin position="44"/>
        <end position="63"/>
    </location>
</feature>
<gene>
    <name evidence="6" type="ORF">NRE15_12335</name>
</gene>
<dbReference type="Pfam" id="PF04191">
    <property type="entry name" value="PEMT"/>
    <property type="match status" value="1"/>
</dbReference>
<dbReference type="InterPro" id="IPR007318">
    <property type="entry name" value="Phopholipid_MeTrfase"/>
</dbReference>
<reference evidence="6 7" key="1">
    <citation type="submission" date="2022-08" db="EMBL/GenBank/DDBJ databases">
        <title>Aerococcaceae sp. nov isolated from spoiled eye mask.</title>
        <authorList>
            <person name="Zhou G."/>
            <person name="Xie X.-B."/>
            <person name="Shi Q.-S."/>
            <person name="Wang Y.-S."/>
            <person name="Wen X."/>
            <person name="Peng H."/>
            <person name="Yang X.-J."/>
            <person name="Tao H.-B."/>
            <person name="Huang X.-M."/>
        </authorList>
    </citation>
    <scope>NUCLEOTIDE SEQUENCE [LARGE SCALE GENOMIC DNA]</scope>
    <source>
        <strain evidence="7">DM20194951</strain>
    </source>
</reference>
<dbReference type="PANTHER" id="PTHR43847:SF1">
    <property type="entry name" value="BLL3993 PROTEIN"/>
    <property type="match status" value="1"/>
</dbReference>
<feature type="transmembrane region" description="Helical" evidence="5">
    <location>
        <begin position="110"/>
        <end position="138"/>
    </location>
</feature>
<name>A0ABY5P5H2_9LACT</name>
<keyword evidence="2 5" id="KW-0812">Transmembrane</keyword>
<evidence type="ECO:0000313" key="7">
    <source>
        <dbReference type="Proteomes" id="UP001315967"/>
    </source>
</evidence>
<comment type="subcellular location">
    <subcellularLocation>
        <location evidence="1">Endomembrane system</location>
        <topology evidence="1">Multi-pass membrane protein</topology>
    </subcellularLocation>
</comment>
<dbReference type="Proteomes" id="UP001315967">
    <property type="component" value="Chromosome"/>
</dbReference>
<evidence type="ECO:0000256" key="1">
    <source>
        <dbReference type="ARBA" id="ARBA00004127"/>
    </source>
</evidence>
<protein>
    <submittedName>
        <fullName evidence="6">Isoprenylcysteine carboxylmethyltransferase family protein</fullName>
    </submittedName>
</protein>
<evidence type="ECO:0000256" key="5">
    <source>
        <dbReference type="SAM" id="Phobius"/>
    </source>
</evidence>
<dbReference type="EMBL" id="CP102453">
    <property type="protein sequence ID" value="UUX33678.1"/>
    <property type="molecule type" value="Genomic_DNA"/>
</dbReference>
<dbReference type="Gene3D" id="1.20.120.1630">
    <property type="match status" value="1"/>
</dbReference>
<sequence>MMNGAVVLIPLAIIRILIPQFLGLNYNQRITAFAPMTDKQKQIYYVYQIVQVFLIAVPFYYNIQWASIWNYLGAILLVAGSILLLIAILDFRQEGLVTSGVYRWSRHPMYVAYYIYYLGAALLMNAWIYAILLVIFIISGHTIVLAEEAWCHETYPEAYKDYCQTTRRYI</sequence>
<dbReference type="RefSeq" id="WP_313793182.1">
    <property type="nucleotide sequence ID" value="NZ_CP102453.1"/>
</dbReference>